<dbReference type="EMBL" id="VUJU01016969">
    <property type="protein sequence ID" value="KAF0685853.1"/>
    <property type="molecule type" value="Genomic_DNA"/>
</dbReference>
<comment type="caution">
    <text evidence="1">The sequence shown here is derived from an EMBL/GenBank/DDBJ whole genome shotgun (WGS) entry which is preliminary data.</text>
</comment>
<dbReference type="PANTHER" id="PTHR47331">
    <property type="entry name" value="PHD-TYPE DOMAIN-CONTAINING PROTEIN"/>
    <property type="match status" value="1"/>
</dbReference>
<name>A0A6G0VIU2_APHCR</name>
<organism evidence="1 2">
    <name type="scientific">Aphis craccivora</name>
    <name type="common">Cowpea aphid</name>
    <dbReference type="NCBI Taxonomy" id="307492"/>
    <lineage>
        <taxon>Eukaryota</taxon>
        <taxon>Metazoa</taxon>
        <taxon>Ecdysozoa</taxon>
        <taxon>Arthropoda</taxon>
        <taxon>Hexapoda</taxon>
        <taxon>Insecta</taxon>
        <taxon>Pterygota</taxon>
        <taxon>Neoptera</taxon>
        <taxon>Paraneoptera</taxon>
        <taxon>Hemiptera</taxon>
        <taxon>Sternorrhyncha</taxon>
        <taxon>Aphidomorpha</taxon>
        <taxon>Aphidoidea</taxon>
        <taxon>Aphididae</taxon>
        <taxon>Aphidini</taxon>
        <taxon>Aphis</taxon>
        <taxon>Aphis</taxon>
    </lineage>
</organism>
<accession>A0A6G0VIU2</accession>
<evidence type="ECO:0000313" key="2">
    <source>
        <dbReference type="Proteomes" id="UP000478052"/>
    </source>
</evidence>
<evidence type="ECO:0000313" key="1">
    <source>
        <dbReference type="EMBL" id="KAF0685853.1"/>
    </source>
</evidence>
<dbReference type="OrthoDB" id="6612914at2759"/>
<reference evidence="1 2" key="1">
    <citation type="submission" date="2019-08" db="EMBL/GenBank/DDBJ databases">
        <title>Whole genome of Aphis craccivora.</title>
        <authorList>
            <person name="Voronova N.V."/>
            <person name="Shulinski R.S."/>
            <person name="Bandarenka Y.V."/>
            <person name="Zhorov D.G."/>
            <person name="Warner D."/>
        </authorList>
    </citation>
    <scope>NUCLEOTIDE SEQUENCE [LARGE SCALE GENOMIC DNA]</scope>
    <source>
        <strain evidence="1">180601</strain>
        <tissue evidence="1">Whole Body</tissue>
    </source>
</reference>
<dbReference type="Proteomes" id="UP000478052">
    <property type="component" value="Unassembled WGS sequence"/>
</dbReference>
<keyword evidence="2" id="KW-1185">Reference proteome</keyword>
<proteinExistence type="predicted"/>
<dbReference type="AlphaFoldDB" id="A0A6G0VIU2"/>
<protein>
    <submittedName>
        <fullName evidence="1">DUF1758 domain-containing protein</fullName>
    </submittedName>
</protein>
<feature type="non-terminal residue" evidence="1">
    <location>
        <position position="1"/>
    </location>
</feature>
<gene>
    <name evidence="1" type="ORF">FWK35_00037999</name>
</gene>
<sequence length="265" mass="30017">PYAFSRDTEYSLPSMLIVAPNLKITAGLAMADPAFGTPQVIDMIPGAEIFFDLINKEQIRPMAHGPVLQNTKLGWIIFGPVPHSTVCFLETSVSLFTSTASAFETKTLEERMAAFWRIEEVKSDELYTIEDRGCKRHFLKNVQRVDAGRFIVALPFKVALKLGYSCVRALRQFISLERRFQADKNLKQGYVKFKNEYIELGHMSITNSVPAADQCYCLPHHAVFKDGSTSTKLRVVFDASAKTDTNLSLNDVLLRVHAYRRNWFL</sequence>
<dbReference type="PANTHER" id="PTHR47331:SF1">
    <property type="entry name" value="GAG-LIKE PROTEIN"/>
    <property type="match status" value="1"/>
</dbReference>